<dbReference type="PANTHER" id="PTHR12894">
    <property type="entry name" value="CNH DOMAIN CONTAINING"/>
    <property type="match status" value="1"/>
</dbReference>
<evidence type="ECO:0008006" key="3">
    <source>
        <dbReference type="Google" id="ProtNLM"/>
    </source>
</evidence>
<feature type="region of interest" description="Disordered" evidence="1">
    <location>
        <begin position="207"/>
        <end position="233"/>
    </location>
</feature>
<evidence type="ECO:0000313" key="2">
    <source>
        <dbReference type="EMBL" id="CAE2334169.1"/>
    </source>
</evidence>
<feature type="compositionally biased region" description="Low complexity" evidence="1">
    <location>
        <begin position="62"/>
        <end position="73"/>
    </location>
</feature>
<dbReference type="GO" id="GO:0034058">
    <property type="term" value="P:endosomal vesicle fusion"/>
    <property type="evidence" value="ECO:0007669"/>
    <property type="project" value="TreeGrafter"/>
</dbReference>
<proteinExistence type="predicted"/>
<evidence type="ECO:0000256" key="1">
    <source>
        <dbReference type="SAM" id="MobiDB-lite"/>
    </source>
</evidence>
<gene>
    <name evidence="2" type="ORF">NAES01612_LOCUS23457</name>
</gene>
<dbReference type="PANTHER" id="PTHR12894:SF27">
    <property type="entry name" value="TRANSFORMING GROWTH FACTOR-BETA RECEPTOR-ASSOCIATED PROTEIN 1"/>
    <property type="match status" value="1"/>
</dbReference>
<organism evidence="2">
    <name type="scientific">Paramoeba aestuarina</name>
    <dbReference type="NCBI Taxonomy" id="180227"/>
    <lineage>
        <taxon>Eukaryota</taxon>
        <taxon>Amoebozoa</taxon>
        <taxon>Discosea</taxon>
        <taxon>Flabellinia</taxon>
        <taxon>Dactylopodida</taxon>
        <taxon>Paramoebidae</taxon>
        <taxon>Paramoeba</taxon>
    </lineage>
</organism>
<name>A0A7S4PG98_9EUKA</name>
<feature type="compositionally biased region" description="Basic and acidic residues" evidence="1">
    <location>
        <begin position="30"/>
        <end position="50"/>
    </location>
</feature>
<sequence>MEVEKGKEKDEEEEIVDGGDAEMEIAEPLEIEKERQREKEKEKEKEKGEAGSDGVAPPPPSRECNNNNPNNLPSDGFLFRKREDAGKEKGELGQIRAKLLKFLKTSTLLDANEILEKIGDKFPLFQEKILLFDQMRDFSSCLRVMVMDTGEYKRAEEYCVKWEGREERDREEGGLVGGRKRGGGEGGEGSEVFRALLSLYLQSPVFTSSSPPSSPTSSSSSSPSSSSSSPFSQQDKEQAIHAFGLMIKYSPSHLPPPLVLSLLPPSTPLSLLRPYLKHSFTSQKHQKEDVCMKKQLKKAVYDQNLILLQYLTGERVVVDHSTRCAVCGKVLGVCVFGVYDEGDCLVHAKCIRDEKLHPVTNKPLIYDL</sequence>
<protein>
    <recommendedName>
        <fullName evidence="3">Vacuolar sorting protein 39/Transforming growth factor beta receptor-associated domain-containing protein</fullName>
    </recommendedName>
</protein>
<feature type="compositionally biased region" description="Acidic residues" evidence="1">
    <location>
        <begin position="10"/>
        <end position="29"/>
    </location>
</feature>
<dbReference type="GO" id="GO:0016020">
    <property type="term" value="C:membrane"/>
    <property type="evidence" value="ECO:0007669"/>
    <property type="project" value="TreeGrafter"/>
</dbReference>
<feature type="region of interest" description="Disordered" evidence="1">
    <location>
        <begin position="1"/>
        <end position="77"/>
    </location>
</feature>
<accession>A0A7S4PG98</accession>
<dbReference type="GO" id="GO:0005737">
    <property type="term" value="C:cytoplasm"/>
    <property type="evidence" value="ECO:0007669"/>
    <property type="project" value="TreeGrafter"/>
</dbReference>
<dbReference type="InterPro" id="IPR032914">
    <property type="entry name" value="Vam6/VPS39/TRAP1"/>
</dbReference>
<feature type="compositionally biased region" description="Low complexity" evidence="1">
    <location>
        <begin position="207"/>
        <end position="232"/>
    </location>
</feature>
<dbReference type="EMBL" id="HBKR01035848">
    <property type="protein sequence ID" value="CAE2334169.1"/>
    <property type="molecule type" value="Transcribed_RNA"/>
</dbReference>
<dbReference type="GO" id="GO:0006914">
    <property type="term" value="P:autophagy"/>
    <property type="evidence" value="ECO:0007669"/>
    <property type="project" value="TreeGrafter"/>
</dbReference>
<reference evidence="2" key="1">
    <citation type="submission" date="2021-01" db="EMBL/GenBank/DDBJ databases">
        <authorList>
            <person name="Corre E."/>
            <person name="Pelletier E."/>
            <person name="Niang G."/>
            <person name="Scheremetjew M."/>
            <person name="Finn R."/>
            <person name="Kale V."/>
            <person name="Holt S."/>
            <person name="Cochrane G."/>
            <person name="Meng A."/>
            <person name="Brown T."/>
            <person name="Cohen L."/>
        </authorList>
    </citation>
    <scope>NUCLEOTIDE SEQUENCE</scope>
    <source>
        <strain evidence="2">SoJaBio B1-5/56/2</strain>
    </source>
</reference>
<dbReference type="AlphaFoldDB" id="A0A7S4PG98"/>